<reference evidence="2" key="1">
    <citation type="submission" date="2022-10" db="EMBL/GenBank/DDBJ databases">
        <title>Genome assembly of Pristionchus species.</title>
        <authorList>
            <person name="Yoshida K."/>
            <person name="Sommer R.J."/>
        </authorList>
    </citation>
    <scope>NUCLEOTIDE SEQUENCE [LARGE SCALE GENOMIC DNA]</scope>
    <source>
        <strain evidence="2">RS5460</strain>
    </source>
</reference>
<name>A0AAN5CK59_9BILA</name>
<accession>A0AAN5CK59</accession>
<evidence type="ECO:0000313" key="2">
    <source>
        <dbReference type="Proteomes" id="UP001328107"/>
    </source>
</evidence>
<proteinExistence type="predicted"/>
<evidence type="ECO:0000313" key="1">
    <source>
        <dbReference type="EMBL" id="GMR45932.1"/>
    </source>
</evidence>
<dbReference type="Proteomes" id="UP001328107">
    <property type="component" value="Unassembled WGS sequence"/>
</dbReference>
<protein>
    <submittedName>
        <fullName evidence="1">Uncharacterized protein</fullName>
    </submittedName>
</protein>
<gene>
    <name evidence="1" type="ORF">PMAYCL1PPCAC_16128</name>
</gene>
<dbReference type="AlphaFoldDB" id="A0AAN5CK59"/>
<organism evidence="1 2">
    <name type="scientific">Pristionchus mayeri</name>
    <dbReference type="NCBI Taxonomy" id="1317129"/>
    <lineage>
        <taxon>Eukaryota</taxon>
        <taxon>Metazoa</taxon>
        <taxon>Ecdysozoa</taxon>
        <taxon>Nematoda</taxon>
        <taxon>Chromadorea</taxon>
        <taxon>Rhabditida</taxon>
        <taxon>Rhabditina</taxon>
        <taxon>Diplogasteromorpha</taxon>
        <taxon>Diplogasteroidea</taxon>
        <taxon>Neodiplogasteridae</taxon>
        <taxon>Pristionchus</taxon>
    </lineage>
</organism>
<dbReference type="EMBL" id="BTRK01000004">
    <property type="protein sequence ID" value="GMR45932.1"/>
    <property type="molecule type" value="Genomic_DNA"/>
</dbReference>
<sequence>MTSRSTARQTCSARRGGWIGGHCARPKRIRREVLHGRGQLGCGGPQHTHILHSRCHPLPQLHPLPEEKPPDASEGHERDVGLLLAASRIDASDDVPLLGQGNAPRVPIHERLWLPHLQARQFRGRTGLLQISLQDEPGNQVPLCCRCNQTSWGGPRFLHS</sequence>
<keyword evidence="2" id="KW-1185">Reference proteome</keyword>
<comment type="caution">
    <text evidence="1">The sequence shown here is derived from an EMBL/GenBank/DDBJ whole genome shotgun (WGS) entry which is preliminary data.</text>
</comment>
<feature type="non-terminal residue" evidence="1">
    <location>
        <position position="160"/>
    </location>
</feature>